<dbReference type="EMBL" id="VDMP01000017">
    <property type="protein sequence ID" value="TNM45087.1"/>
    <property type="molecule type" value="Genomic_DNA"/>
</dbReference>
<gene>
    <name evidence="2" type="ORF">FHP29_04555</name>
</gene>
<keyword evidence="1" id="KW-0812">Transmembrane</keyword>
<sequence length="56" mass="5645">MSASPLHRHRGASAVEYALLTALIAAVIVSAVLLLGGRVGGLFDNTNASVNSAITP</sequence>
<evidence type="ECO:0000313" key="3">
    <source>
        <dbReference type="Proteomes" id="UP000313231"/>
    </source>
</evidence>
<dbReference type="Pfam" id="PF04964">
    <property type="entry name" value="Flp_Fap"/>
    <property type="match status" value="1"/>
</dbReference>
<evidence type="ECO:0000313" key="2">
    <source>
        <dbReference type="EMBL" id="TNM45087.1"/>
    </source>
</evidence>
<dbReference type="Proteomes" id="UP000313231">
    <property type="component" value="Unassembled WGS sequence"/>
</dbReference>
<keyword evidence="3" id="KW-1185">Reference proteome</keyword>
<accession>A0A5C4W9Z4</accession>
<name>A0A5C4W9Z4_9ACTN</name>
<organism evidence="2 3">
    <name type="scientific">Nocardioides albidus</name>
    <dbReference type="NCBI Taxonomy" id="1517589"/>
    <lineage>
        <taxon>Bacteria</taxon>
        <taxon>Bacillati</taxon>
        <taxon>Actinomycetota</taxon>
        <taxon>Actinomycetes</taxon>
        <taxon>Propionibacteriales</taxon>
        <taxon>Nocardioidaceae</taxon>
        <taxon>Nocardioides</taxon>
    </lineage>
</organism>
<keyword evidence="1" id="KW-1133">Transmembrane helix</keyword>
<reference evidence="2 3" key="1">
    <citation type="journal article" date="2016" name="Int. J. Syst. Evol. Microbiol.">
        <title>Nocardioides albidus sp. nov., an actinobacterium isolated from garden soil.</title>
        <authorList>
            <person name="Singh H."/>
            <person name="Du J."/>
            <person name="Trinh H."/>
            <person name="Won K."/>
            <person name="Yang J.E."/>
            <person name="Yin C."/>
            <person name="Kook M."/>
            <person name="Yi T.H."/>
        </authorList>
    </citation>
    <scope>NUCLEOTIDE SEQUENCE [LARGE SCALE GENOMIC DNA]</scope>
    <source>
        <strain evidence="2 3">CCTCC AB 2015297</strain>
    </source>
</reference>
<comment type="caution">
    <text evidence="2">The sequence shown here is derived from an EMBL/GenBank/DDBJ whole genome shotgun (WGS) entry which is preliminary data.</text>
</comment>
<dbReference type="AlphaFoldDB" id="A0A5C4W9Z4"/>
<feature type="transmembrane region" description="Helical" evidence="1">
    <location>
        <begin position="12"/>
        <end position="35"/>
    </location>
</feature>
<evidence type="ECO:0000256" key="1">
    <source>
        <dbReference type="SAM" id="Phobius"/>
    </source>
</evidence>
<keyword evidence="1" id="KW-0472">Membrane</keyword>
<protein>
    <submittedName>
        <fullName evidence="2">Flp family type IVb pilin</fullName>
    </submittedName>
</protein>
<dbReference type="InterPro" id="IPR007047">
    <property type="entry name" value="Flp_Fap"/>
</dbReference>
<proteinExistence type="predicted"/>